<keyword evidence="2" id="KW-1185">Reference proteome</keyword>
<sequence>MKKYTLYLDESNAYNAKTKDNVLCVAGVIIPDNLTFKIKTEINQIKKDHLKNVDIPFHEQEIREVNNRRTKDPKVKEFMYYRSNGNCRELYKRLGNIFEENDLKVMGVCIDTEEIKTKYKTSQKIDGYRSAIELLMENFTQFLLVNNAKGKIILEARSSDSFSDTSSDVLVQTKYYFVMAMGTSMIPATDIQSRLTGIEFITKKENNYGLQLADFVPNGFARKRVGLKNHAINISDILEQQLYDGQLNDAKSFGMVSIPNH</sequence>
<dbReference type="InterPro" id="IPR024524">
    <property type="entry name" value="DUF3800"/>
</dbReference>
<organism evidence="1 2">
    <name type="scientific">Vagococcus silagei</name>
    <dbReference type="NCBI Taxonomy" id="2508885"/>
    <lineage>
        <taxon>Bacteria</taxon>
        <taxon>Bacillati</taxon>
        <taxon>Bacillota</taxon>
        <taxon>Bacilli</taxon>
        <taxon>Lactobacillales</taxon>
        <taxon>Enterococcaceae</taxon>
        <taxon>Vagococcus</taxon>
    </lineage>
</organism>
<proteinExistence type="predicted"/>
<protein>
    <submittedName>
        <fullName evidence="1">DUF3800 domain-containing protein</fullName>
    </submittedName>
</protein>
<reference evidence="1 2" key="1">
    <citation type="submission" date="2019-01" db="EMBL/GenBank/DDBJ databases">
        <title>Vagococcus silagei sp. nov. isolated from brewer's grain.</title>
        <authorList>
            <person name="Guu J.-R."/>
        </authorList>
    </citation>
    <scope>NUCLEOTIDE SEQUENCE [LARGE SCALE GENOMIC DNA]</scope>
    <source>
        <strain evidence="1 2">2B-2</strain>
    </source>
</reference>
<dbReference type="AlphaFoldDB" id="A0A4S3B3R9"/>
<comment type="caution">
    <text evidence="1">The sequence shown here is derived from an EMBL/GenBank/DDBJ whole genome shotgun (WGS) entry which is preliminary data.</text>
</comment>
<dbReference type="Proteomes" id="UP000310506">
    <property type="component" value="Unassembled WGS sequence"/>
</dbReference>
<name>A0A4S3B3R9_9ENTE</name>
<dbReference type="OrthoDB" id="2680392at2"/>
<evidence type="ECO:0000313" key="2">
    <source>
        <dbReference type="Proteomes" id="UP000310506"/>
    </source>
</evidence>
<dbReference type="EMBL" id="SDGV01000024">
    <property type="protein sequence ID" value="THB60420.1"/>
    <property type="molecule type" value="Genomic_DNA"/>
</dbReference>
<dbReference type="Pfam" id="PF12686">
    <property type="entry name" value="DUF3800"/>
    <property type="match status" value="1"/>
</dbReference>
<accession>A0A4S3B3R9</accession>
<dbReference type="RefSeq" id="WP_136137642.1">
    <property type="nucleotide sequence ID" value="NZ_SDGV01000024.1"/>
</dbReference>
<evidence type="ECO:0000313" key="1">
    <source>
        <dbReference type="EMBL" id="THB60420.1"/>
    </source>
</evidence>
<gene>
    <name evidence="1" type="ORF">ESZ54_10650</name>
</gene>